<dbReference type="NCBIfam" id="NF006519">
    <property type="entry name" value="PRK08965.1-3"/>
    <property type="match status" value="1"/>
</dbReference>
<dbReference type="PIRSF" id="PIRSF019239">
    <property type="entry name" value="MrpE"/>
    <property type="match status" value="1"/>
</dbReference>
<keyword evidence="4" id="KW-0812">Transmembrane</keyword>
<comment type="similarity">
    <text evidence="2">Belongs to the CPA3 antiporters (TC 2.A.63) subunit E family.</text>
</comment>
<dbReference type="RefSeq" id="WP_036490102.1">
    <property type="nucleotide sequence ID" value="NZ_LVVZ01000022.1"/>
</dbReference>
<keyword evidence="8" id="KW-1185">Reference proteome</keyword>
<evidence type="ECO:0000256" key="4">
    <source>
        <dbReference type="ARBA" id="ARBA00022692"/>
    </source>
</evidence>
<dbReference type="AlphaFoldDB" id="A0A1U7JET5"/>
<dbReference type="Pfam" id="PF01899">
    <property type="entry name" value="MNHE"/>
    <property type="match status" value="1"/>
</dbReference>
<keyword evidence="5" id="KW-1133">Transmembrane helix</keyword>
<evidence type="ECO:0000256" key="2">
    <source>
        <dbReference type="ARBA" id="ARBA00006228"/>
    </source>
</evidence>
<evidence type="ECO:0000256" key="1">
    <source>
        <dbReference type="ARBA" id="ARBA00004651"/>
    </source>
</evidence>
<name>A0A1U7JET5_9HYPH</name>
<dbReference type="EMBL" id="LVVZ01000022">
    <property type="protein sequence ID" value="OKL43227.1"/>
    <property type="molecule type" value="Genomic_DNA"/>
</dbReference>
<keyword evidence="3" id="KW-1003">Cell membrane</keyword>
<dbReference type="STRING" id="197461.A3843_16105"/>
<sequence>MKSKLFLINLLMAIVWGAVSGSFDALNLVFGFLLSSIALYVIREQVPFQQYAGRSSRMLMLAYSFLREVVMSSWRVLCIVMSPNMKLRPGIIALPLTVTRDNEITLLANMITLTPGTLSMDVSDDRKTLFIHCLDVPDPDETIRDIKEGFERQIMECFR</sequence>
<comment type="subcellular location">
    <subcellularLocation>
        <location evidence="1">Cell membrane</location>
        <topology evidence="1">Multi-pass membrane protein</topology>
    </subcellularLocation>
</comment>
<proteinExistence type="inferred from homology"/>
<evidence type="ECO:0000256" key="3">
    <source>
        <dbReference type="ARBA" id="ARBA00022475"/>
    </source>
</evidence>
<dbReference type="PANTHER" id="PTHR34584:SF1">
    <property type="entry name" value="NA(+)_H(+) ANTIPORTER SUBUNIT E1"/>
    <property type="match status" value="1"/>
</dbReference>
<evidence type="ECO:0000313" key="7">
    <source>
        <dbReference type="EMBL" id="OKL43227.1"/>
    </source>
</evidence>
<dbReference type="InterPro" id="IPR002758">
    <property type="entry name" value="Cation_antiport_E"/>
</dbReference>
<evidence type="ECO:0000313" key="8">
    <source>
        <dbReference type="Proteomes" id="UP000185783"/>
    </source>
</evidence>
<dbReference type="GO" id="GO:0005886">
    <property type="term" value="C:plasma membrane"/>
    <property type="evidence" value="ECO:0007669"/>
    <property type="project" value="UniProtKB-SubCell"/>
</dbReference>
<protein>
    <submittedName>
        <fullName evidence="7">Cation:proton antiporter</fullName>
    </submittedName>
</protein>
<keyword evidence="6" id="KW-0472">Membrane</keyword>
<evidence type="ECO:0000256" key="6">
    <source>
        <dbReference type="ARBA" id="ARBA00023136"/>
    </source>
</evidence>
<evidence type="ECO:0000256" key="5">
    <source>
        <dbReference type="ARBA" id="ARBA00022989"/>
    </source>
</evidence>
<dbReference type="PANTHER" id="PTHR34584">
    <property type="entry name" value="NA(+)/H(+) ANTIPORTER SUBUNIT E1"/>
    <property type="match status" value="1"/>
</dbReference>
<comment type="caution">
    <text evidence="7">The sequence shown here is derived from an EMBL/GenBank/DDBJ whole genome shotgun (WGS) entry which is preliminary data.</text>
</comment>
<accession>A0A1U7JET5</accession>
<organism evidence="7 8">
    <name type="scientific">Pseudovibrio exalbescens</name>
    <dbReference type="NCBI Taxonomy" id="197461"/>
    <lineage>
        <taxon>Bacteria</taxon>
        <taxon>Pseudomonadati</taxon>
        <taxon>Pseudomonadota</taxon>
        <taxon>Alphaproteobacteria</taxon>
        <taxon>Hyphomicrobiales</taxon>
        <taxon>Stappiaceae</taxon>
        <taxon>Pseudovibrio</taxon>
    </lineage>
</organism>
<gene>
    <name evidence="7" type="ORF">A3843_16105</name>
</gene>
<dbReference type="Proteomes" id="UP000185783">
    <property type="component" value="Unassembled WGS sequence"/>
</dbReference>
<reference evidence="7 8" key="1">
    <citation type="submission" date="2016-03" db="EMBL/GenBank/DDBJ databases">
        <title>Genome sequence of Nesiotobacter sp. nov., a moderately halophilic alphaproteobacterium isolated from the Yellow Sea, China.</title>
        <authorList>
            <person name="Zhang G."/>
            <person name="Zhang R."/>
        </authorList>
    </citation>
    <scope>NUCLEOTIDE SEQUENCE [LARGE SCALE GENOMIC DNA]</scope>
    <source>
        <strain evidence="7 8">WB1-6</strain>
    </source>
</reference>
<dbReference type="OrthoDB" id="9807187at2"/>
<dbReference type="GO" id="GO:0008324">
    <property type="term" value="F:monoatomic cation transmembrane transporter activity"/>
    <property type="evidence" value="ECO:0007669"/>
    <property type="project" value="InterPro"/>
</dbReference>